<dbReference type="EMBL" id="JYDT01000036">
    <property type="protein sequence ID" value="KRY88992.1"/>
    <property type="molecule type" value="Genomic_DNA"/>
</dbReference>
<dbReference type="GO" id="GO:0009986">
    <property type="term" value="C:cell surface"/>
    <property type="evidence" value="ECO:0007669"/>
    <property type="project" value="InterPro"/>
</dbReference>
<dbReference type="Proteomes" id="UP000054995">
    <property type="component" value="Unassembled WGS sequence"/>
</dbReference>
<dbReference type="Pfam" id="PF01060">
    <property type="entry name" value="TTR-52"/>
    <property type="match status" value="1"/>
</dbReference>
<proteinExistence type="inferred from homology"/>
<feature type="transmembrane region" description="Helical" evidence="2">
    <location>
        <begin position="42"/>
        <end position="62"/>
    </location>
</feature>
<dbReference type="InterPro" id="IPR038479">
    <property type="entry name" value="Transthyretin-like_sf"/>
</dbReference>
<keyword evidence="2" id="KW-0472">Membrane</keyword>
<evidence type="ECO:0000256" key="1">
    <source>
        <dbReference type="ARBA" id="ARBA00010112"/>
    </source>
</evidence>
<dbReference type="PANTHER" id="PTHR21700">
    <property type="entry name" value="TRANSTHYRETIN-LIKE FAMILY PROTEIN-RELATED"/>
    <property type="match status" value="1"/>
</dbReference>
<evidence type="ECO:0000256" key="2">
    <source>
        <dbReference type="SAM" id="Phobius"/>
    </source>
</evidence>
<comment type="caution">
    <text evidence="3">The sequence shown here is derived from an EMBL/GenBank/DDBJ whole genome shotgun (WGS) entry which is preliminary data.</text>
</comment>
<evidence type="ECO:0000313" key="3">
    <source>
        <dbReference type="EMBL" id="KRY88992.1"/>
    </source>
</evidence>
<name>A0A0V1FSN3_TRIPS</name>
<keyword evidence="2" id="KW-1133">Transmembrane helix</keyword>
<organism evidence="3 4">
    <name type="scientific">Trichinella pseudospiralis</name>
    <name type="common">Parasitic roundworm</name>
    <dbReference type="NCBI Taxonomy" id="6337"/>
    <lineage>
        <taxon>Eukaryota</taxon>
        <taxon>Metazoa</taxon>
        <taxon>Ecdysozoa</taxon>
        <taxon>Nematoda</taxon>
        <taxon>Enoplea</taxon>
        <taxon>Dorylaimia</taxon>
        <taxon>Trichinellida</taxon>
        <taxon>Trichinellidae</taxon>
        <taxon>Trichinella</taxon>
    </lineage>
</organism>
<keyword evidence="4" id="KW-1185">Reference proteome</keyword>
<dbReference type="AlphaFoldDB" id="A0A0V1FSN3"/>
<evidence type="ECO:0000313" key="4">
    <source>
        <dbReference type="Proteomes" id="UP000054995"/>
    </source>
</evidence>
<gene>
    <name evidence="3" type="primary">ttr-46</name>
    <name evidence="3" type="ORF">T4D_287</name>
</gene>
<dbReference type="Gene3D" id="2.60.40.3330">
    <property type="match status" value="1"/>
</dbReference>
<dbReference type="InterPro" id="IPR001534">
    <property type="entry name" value="Transthyretin-like"/>
</dbReference>
<dbReference type="OrthoDB" id="5849824at2759"/>
<comment type="similarity">
    <text evidence="1">Belongs to the nematode transthyretin-like family.</text>
</comment>
<protein>
    <submittedName>
        <fullName evidence="3">Transthyretin-like protein 46</fullName>
    </submittedName>
</protein>
<accession>A0A0V1FSN3</accession>
<sequence length="177" mass="20350">MAVPKKQHHQQFWPSRCWCPVCWSICCHCSIQCTPFNVVAKMLLHFIGILFCIFSTTVHCDLQRVIVKGKLMCGDKPAANIALKLVDIDIGSDDVLDKKNTDKEGNFIVDGKTSEMTNIDPVLKIYHDCVDYLPCQRRWKIKIPKQYINHEGSKNLKIMDLGTWNLEAHLKEDINCF</sequence>
<keyword evidence="2" id="KW-0812">Transmembrane</keyword>
<reference evidence="3 4" key="1">
    <citation type="submission" date="2015-01" db="EMBL/GenBank/DDBJ databases">
        <title>Evolution of Trichinella species and genotypes.</title>
        <authorList>
            <person name="Korhonen P.K."/>
            <person name="Edoardo P."/>
            <person name="Giuseppe L.R."/>
            <person name="Gasser R.B."/>
        </authorList>
    </citation>
    <scope>NUCLEOTIDE SEQUENCE [LARGE SCALE GENOMIC DNA]</scope>
    <source>
        <strain evidence="3">ISS470</strain>
    </source>
</reference>